<evidence type="ECO:0008006" key="2">
    <source>
        <dbReference type="Google" id="ProtNLM"/>
    </source>
</evidence>
<proteinExistence type="predicted"/>
<accession>A0A2R8FD59</accession>
<organism evidence="1">
    <name type="scientific">Cedratvirus Zaza IHUMI</name>
    <dbReference type="NCBI Taxonomy" id="2126979"/>
    <lineage>
        <taxon>Viruses</taxon>
        <taxon>Pithoviruses</taxon>
    </lineage>
</organism>
<dbReference type="EMBL" id="LT994652">
    <property type="protein sequence ID" value="SPN78918.1"/>
    <property type="molecule type" value="Genomic_DNA"/>
</dbReference>
<gene>
    <name evidence="1" type="ORF">ZAZAV_78</name>
</gene>
<reference evidence="1" key="1">
    <citation type="submission" date="2018-03" db="EMBL/GenBank/DDBJ databases">
        <authorList>
            <consortium name="Urmite Genomes"/>
        </authorList>
    </citation>
    <scope>NUCLEOTIDE SEQUENCE [LARGE SCALE GENOMIC DNA]</scope>
    <source>
        <strain evidence="1">IHUMI-S29</strain>
    </source>
</reference>
<sequence>MDSILFSVMCQSQARDLFALAHVCTNTRAIFTSRSSWKTRFSLLGIQHKEPSLQVYKRYLKIEKKLLDGQPSLIYYKKFNLEELEKLDKDGVTEHRKTLRKRTKKTKEAKRFMKERNLSVHHYLMREIRSLPFHYLSVEKEKNRYTIYKRKEVWCYTDLKVVKEPLLEDLNKTEALNVLLCLYS</sequence>
<evidence type="ECO:0000313" key="1">
    <source>
        <dbReference type="EMBL" id="SPN78918.1"/>
    </source>
</evidence>
<dbReference type="Proteomes" id="UP000270547">
    <property type="component" value="Segment"/>
</dbReference>
<name>A0A2R8FD59_9VIRU</name>
<protein>
    <recommendedName>
        <fullName evidence="2">F-box domain-containing protein</fullName>
    </recommendedName>
</protein>